<keyword evidence="4" id="KW-0949">S-adenosyl-L-methionine</keyword>
<evidence type="ECO:0000313" key="7">
    <source>
        <dbReference type="Proteomes" id="UP001154322"/>
    </source>
</evidence>
<evidence type="ECO:0000256" key="1">
    <source>
        <dbReference type="ARBA" id="ARBA00011975"/>
    </source>
</evidence>
<gene>
    <name evidence="6" type="ORF">WJ0W_005785</name>
</gene>
<dbReference type="Gene3D" id="3.90.120.10">
    <property type="entry name" value="DNA Methylase, subunit A, domain 2"/>
    <property type="match status" value="1"/>
</dbReference>
<keyword evidence="3" id="KW-0808">Transferase</keyword>
<dbReference type="InterPro" id="IPR050390">
    <property type="entry name" value="C5-Methyltransferase"/>
</dbReference>
<dbReference type="EC" id="2.1.1.37" evidence="1"/>
<dbReference type="InterPro" id="IPR029063">
    <property type="entry name" value="SAM-dependent_MTases_sf"/>
</dbReference>
<dbReference type="GO" id="GO:0008168">
    <property type="term" value="F:methyltransferase activity"/>
    <property type="evidence" value="ECO:0007669"/>
    <property type="project" value="UniProtKB-KW"/>
</dbReference>
<dbReference type="PANTHER" id="PTHR10629">
    <property type="entry name" value="CYTOSINE-SPECIFIC METHYLTRANSFERASE"/>
    <property type="match status" value="1"/>
</dbReference>
<dbReference type="InterPro" id="IPR001525">
    <property type="entry name" value="C5_MeTfrase"/>
</dbReference>
<sequence length="474" mass="52690">MREIVVDQFCGGGGVSTGYELATGVSPDIAVNHDPDAILMHETNHPLTKHYQEDVFLVDPYEACAGRTVALNWLSPSCCTHHSIAAGGKPKNKQLRGQAWLAVKWGATVSPRVQILENVKEFRSWGPLLKNGQPDPKRKGLTYKNFVNALKRQGYRVETNILKACDYGAPTSRERFFMIMRRDGRPIVWPKPTHGDPKSREVKKGLLLPWRTAAECIDWSIECPSIFTRKKPLVEKTLRRIAKGLKRFVIECDDPFIVPEHAAVSNLDDKSDLVVAFLSKYYGEVSPNDARGQSLNEPLHTISTANRFALVTSHLVKFRGDNYGTATNDPLPTISAQGTHIGEVRAMLIKYYGAGIGQSLNEPLHTIPTKDRFGLVLIKGTPYQIVDIGFRMLEPHELFLGQGFPSSYIIAVDKYGRRYPKSAQVARCGNSVPPQFAKALIRANLPELCLGSGRAFTLSKYHAVEQVGQLAMNL</sequence>
<dbReference type="SUPFAM" id="SSF53335">
    <property type="entry name" value="S-adenosyl-L-methionine-dependent methyltransferases"/>
    <property type="match status" value="1"/>
</dbReference>
<keyword evidence="5" id="KW-0680">Restriction system</keyword>
<proteinExistence type="predicted"/>
<dbReference type="RefSeq" id="WP_213428460.1">
    <property type="nucleotide sequence ID" value="NZ_AP031286.1"/>
</dbReference>
<comment type="caution">
    <text evidence="6">The sequence shown here is derived from an EMBL/GenBank/DDBJ whole genome shotgun (WGS) entry which is preliminary data.</text>
</comment>
<dbReference type="EMBL" id="CALYLO010000012">
    <property type="protein sequence ID" value="CAH8248601.1"/>
    <property type="molecule type" value="Genomic_DNA"/>
</dbReference>
<dbReference type="Gene3D" id="3.40.50.150">
    <property type="entry name" value="Vaccinia Virus protein VP39"/>
    <property type="match status" value="1"/>
</dbReference>
<keyword evidence="7" id="KW-1185">Reference proteome</keyword>
<dbReference type="Pfam" id="PF00145">
    <property type="entry name" value="DNA_methylase"/>
    <property type="match status" value="1"/>
</dbReference>
<reference evidence="6" key="1">
    <citation type="submission" date="2022-06" db="EMBL/GenBank/DDBJ databases">
        <authorList>
            <person name="Dietemann V."/>
            <person name="Ory F."/>
            <person name="Dainat B."/>
            <person name="Oberhansli S."/>
        </authorList>
    </citation>
    <scope>NUCLEOTIDE SEQUENCE</scope>
    <source>
        <strain evidence="6">Ena-SAMPLE-TAB-26-04-2022-14:26:32:270-5432</strain>
    </source>
</reference>
<evidence type="ECO:0000313" key="6">
    <source>
        <dbReference type="EMBL" id="CAH8248601.1"/>
    </source>
</evidence>
<protein>
    <recommendedName>
        <fullName evidence="1">DNA (cytosine-5-)-methyltransferase</fullName>
        <ecNumber evidence="1">2.1.1.37</ecNumber>
    </recommendedName>
</protein>
<dbReference type="GO" id="GO:0032259">
    <property type="term" value="P:methylation"/>
    <property type="evidence" value="ECO:0007669"/>
    <property type="project" value="UniProtKB-KW"/>
</dbReference>
<organism evidence="6 7">
    <name type="scientific">Paenibacillus melissococcoides</name>
    <dbReference type="NCBI Taxonomy" id="2912268"/>
    <lineage>
        <taxon>Bacteria</taxon>
        <taxon>Bacillati</taxon>
        <taxon>Bacillota</taxon>
        <taxon>Bacilli</taxon>
        <taxon>Bacillales</taxon>
        <taxon>Paenibacillaceae</taxon>
        <taxon>Paenibacillus</taxon>
    </lineage>
</organism>
<evidence type="ECO:0000256" key="4">
    <source>
        <dbReference type="ARBA" id="ARBA00022691"/>
    </source>
</evidence>
<evidence type="ECO:0000256" key="5">
    <source>
        <dbReference type="ARBA" id="ARBA00022747"/>
    </source>
</evidence>
<dbReference type="PRINTS" id="PR00105">
    <property type="entry name" value="C5METTRFRASE"/>
</dbReference>
<accession>A0ABM9GBL0</accession>
<evidence type="ECO:0000256" key="3">
    <source>
        <dbReference type="ARBA" id="ARBA00022679"/>
    </source>
</evidence>
<dbReference type="PANTHER" id="PTHR10629:SF52">
    <property type="entry name" value="DNA (CYTOSINE-5)-METHYLTRANSFERASE 1"/>
    <property type="match status" value="1"/>
</dbReference>
<keyword evidence="2 6" id="KW-0489">Methyltransferase</keyword>
<dbReference type="Proteomes" id="UP001154322">
    <property type="component" value="Unassembled WGS sequence"/>
</dbReference>
<evidence type="ECO:0000256" key="2">
    <source>
        <dbReference type="ARBA" id="ARBA00022603"/>
    </source>
</evidence>
<name>A0ABM9GBL0_9BACL</name>